<dbReference type="InterPro" id="IPR029063">
    <property type="entry name" value="SAM-dependent_MTases_sf"/>
</dbReference>
<evidence type="ECO:0000256" key="1">
    <source>
        <dbReference type="ARBA" id="ARBA00022450"/>
    </source>
</evidence>
<accession>A0ABR3WAZ8</accession>
<dbReference type="SUPFAM" id="SSF53335">
    <property type="entry name" value="S-adenosyl-L-methionine-dependent methyltransferases"/>
    <property type="match status" value="1"/>
</dbReference>
<keyword evidence="1" id="KW-0596">Phosphopantetheine</keyword>
<keyword evidence="5" id="KW-0560">Oxidoreductase</keyword>
<dbReference type="SUPFAM" id="SSF53901">
    <property type="entry name" value="Thiolase-like"/>
    <property type="match status" value="1"/>
</dbReference>
<dbReference type="InterPro" id="IPR018201">
    <property type="entry name" value="Ketoacyl_synth_AS"/>
</dbReference>
<evidence type="ECO:0000259" key="10">
    <source>
        <dbReference type="PROSITE" id="PS52004"/>
    </source>
</evidence>
<dbReference type="PROSITE" id="PS52004">
    <property type="entry name" value="KS3_2"/>
    <property type="match status" value="1"/>
</dbReference>
<dbReference type="InterPro" id="IPR057326">
    <property type="entry name" value="KR_dom"/>
</dbReference>
<dbReference type="PROSITE" id="PS52019">
    <property type="entry name" value="PKS_MFAS_DH"/>
    <property type="match status" value="1"/>
</dbReference>
<dbReference type="InterPro" id="IPR014031">
    <property type="entry name" value="Ketoacyl_synth_C"/>
</dbReference>
<dbReference type="InterPro" id="IPR016036">
    <property type="entry name" value="Malonyl_transacylase_ACP-bd"/>
</dbReference>
<dbReference type="Gene3D" id="3.30.70.3290">
    <property type="match status" value="1"/>
</dbReference>
<evidence type="ECO:0000259" key="9">
    <source>
        <dbReference type="PROSITE" id="PS50075"/>
    </source>
</evidence>
<dbReference type="Gene3D" id="3.10.129.110">
    <property type="entry name" value="Polyketide synthase dehydratase"/>
    <property type="match status" value="1"/>
</dbReference>
<dbReference type="SUPFAM" id="SSF51735">
    <property type="entry name" value="NAD(P)-binding Rossmann-fold domains"/>
    <property type="match status" value="2"/>
</dbReference>
<evidence type="ECO:0000256" key="5">
    <source>
        <dbReference type="ARBA" id="ARBA00023002"/>
    </source>
</evidence>
<dbReference type="InterPro" id="IPR009081">
    <property type="entry name" value="PP-bd_ACP"/>
</dbReference>
<dbReference type="InterPro" id="IPR042104">
    <property type="entry name" value="PKS_dehydratase_sf"/>
</dbReference>
<dbReference type="Pfam" id="PF08242">
    <property type="entry name" value="Methyltransf_12"/>
    <property type="match status" value="1"/>
</dbReference>
<dbReference type="InterPro" id="IPR049552">
    <property type="entry name" value="PKS_DH_N"/>
</dbReference>
<dbReference type="InterPro" id="IPR001227">
    <property type="entry name" value="Ac_transferase_dom_sf"/>
</dbReference>
<keyword evidence="3" id="KW-0489">Methyltransferase</keyword>
<feature type="domain" description="PKS/mFAS DH" evidence="11">
    <location>
        <begin position="966"/>
        <end position="1319"/>
    </location>
</feature>
<dbReference type="CDD" id="cd02440">
    <property type="entry name" value="AdoMet_MTases"/>
    <property type="match status" value="1"/>
</dbReference>
<evidence type="ECO:0000256" key="8">
    <source>
        <dbReference type="SAM" id="MobiDB-lite"/>
    </source>
</evidence>
<dbReference type="SMART" id="SM00822">
    <property type="entry name" value="PKS_KR"/>
    <property type="match status" value="1"/>
</dbReference>
<dbReference type="PANTHER" id="PTHR43775">
    <property type="entry name" value="FATTY ACID SYNTHASE"/>
    <property type="match status" value="1"/>
</dbReference>
<dbReference type="SMART" id="SM00827">
    <property type="entry name" value="PKS_AT"/>
    <property type="match status" value="1"/>
</dbReference>
<dbReference type="SUPFAM" id="SSF55048">
    <property type="entry name" value="Probable ACP-binding domain of malonyl-CoA ACP transacylase"/>
    <property type="match status" value="1"/>
</dbReference>
<evidence type="ECO:0000256" key="7">
    <source>
        <dbReference type="PROSITE-ProRule" id="PRU01363"/>
    </source>
</evidence>
<dbReference type="Pfam" id="PF21089">
    <property type="entry name" value="PKS_DH_N"/>
    <property type="match status" value="1"/>
</dbReference>
<dbReference type="Pfam" id="PF14765">
    <property type="entry name" value="PS-DH"/>
    <property type="match status" value="1"/>
</dbReference>
<organism evidence="12 13">
    <name type="scientific">Diaporthe australafricana</name>
    <dbReference type="NCBI Taxonomy" id="127596"/>
    <lineage>
        <taxon>Eukaryota</taxon>
        <taxon>Fungi</taxon>
        <taxon>Dikarya</taxon>
        <taxon>Ascomycota</taxon>
        <taxon>Pezizomycotina</taxon>
        <taxon>Sordariomycetes</taxon>
        <taxon>Sordariomycetidae</taxon>
        <taxon>Diaporthales</taxon>
        <taxon>Diaporthaceae</taxon>
        <taxon>Diaporthe</taxon>
    </lineage>
</organism>
<dbReference type="InterPro" id="IPR049551">
    <property type="entry name" value="PKS_DH_C"/>
</dbReference>
<feature type="active site" description="Proton donor; for dehydratase activity" evidence="7">
    <location>
        <position position="1202"/>
    </location>
</feature>
<dbReference type="InterPro" id="IPR036736">
    <property type="entry name" value="ACP-like_sf"/>
</dbReference>
<evidence type="ECO:0000256" key="2">
    <source>
        <dbReference type="ARBA" id="ARBA00022553"/>
    </source>
</evidence>
<dbReference type="Gene3D" id="3.40.50.150">
    <property type="entry name" value="Vaccinia Virus protein VP39"/>
    <property type="match status" value="1"/>
</dbReference>
<sequence length="2901" mass="316060">MALPVAEPIAIIGSACHFANVSTPSELWELLKKPRDVRREIPDDRFSASGFYHERHTQPGHTNVRHGYLMDEDLSAFDAEFFGLKPVEAKAVDPQQRWLLETGLESAGLTIQGMKGSDTAVFVGVMSGDYEAMLLRDLQATPTYFATGTARSILSNRISHFFDWHGPSVTVDTACSSSLVALHMAVQALRTGDSSVAVACGSNLILGPENFIIESKLKMLSPDGISRMWDQNANGYARGDGVAAIVLKTLSAAIADGDDIECIVRETGINQDGATPGITIPSAEAQQALIRSTYSKAGLDISKAEDRPQYFEAHGTGTPAGDPIEARAIQHAFFGEDGAAGSTQPHAKVEHLPSPLFVGSIKTVLGHTEGTAGLAGILKASLAVQNGLIPPNLHLSHLSNSVSPYYKNIEIVRGAARPWPQSHSGDGLCRRVSVNSFGFGGANAHAILESYGDSATGHGGHEGPLFTPFVFSASSEYSLRATMHKYATLLDQTPLLDAHDLAWTLRQRRTLFSHRLYVAADSIQDLKDQIASMLQKDDGAVGVRGKSYSTTHTILGVFTGQGAQFARVAAELIENSPLARRIIQELESHLASLPPADRPSWSLTAELLATGASTRVGEAAIAQPLCTAIQIMLVDLLAVAGIHFDAVVGHSSGEIGAAYAAGVLSARDAMLIAYFRGVYVGRAMSPNGGHIHGAMIAVGTSMADASELCEDDLYAGRLSVAACNSSSSVTISGDEDAIQDLQELLDDEKKFHRRLRVDTAYHSQHMNPCYMPYVEALKRSGIQPLKPAQSSRKCDWYSSVYDCVMDTHRYDGLDGEYWAENMTRPVLFAQALKTALDSTRGTGFSLTLEIGPHPALQGPAFQTIQEVLGRTIPYHSTLVRGVSSVKALSSTLGFLWQHLQRDHTEVPNLEAYESAMASDEKRSSHQQQKSFKLIKGLPTYPWNHTTKYWAESRASRRMRLRKDVYHPLLGHRTPDSSRHHLIWRNLLRAEKEDDDGDVLQLNGHRVQGQTVFPAAGYIATAVEAARALPQASPSTSRSPQSEVTLIEINNLVIHQAVVLASNTGEGVEVLIELDNVRSILNGSRMKARFSYSAAIGDDDELALAASAEIEVRVGEKSDSQTLPMRRPLSPHLVPVEKDRFYTSLASLGYEYEGIFKSLTDLKRKHGQASCVVDLCSGQKTNDASKSADLSGTKMLLHPAHLDSAFQSLLLAYSYPEDHQLRTLHLPLSIECIRVNPALCHGLVQSSDSMNHRSGNIGRELALVDAKVVRPSKNGCSLPSLSQPKGGFQGDIDIFTTFSPHAAVQVQNVQLVPLGGSANEDEDRKVFLEMQWVNMAPDGHAAALADRPIAVSQQERDQLAALKRLAVFYYRQFAAQVPSNSALRLPSESGATAYFLQYGEHILSSLPADWPNDTAEDIQKVTQVCDGLPDVDVMHLVGRTMPGVFRGETTMLEAFRETGVLDDYYIRSFSSAPSGRWQTRLVDQIATRRPRLNILEIGAGTGGTTKPILKSLGDRFQSYTFTDVSAGFFGAAANVLSLFSDRLAFKTLDIERDPCSQGFQEGAYDLIVASFVLHATASLSRTLSNARRLLRPGGFLVVGEGSVQTTPVSSFIFGPLPGWWLGRDDGRVLSPHASAADWDRLLRENGFSGIDTKAPDEWEDVLGVCLFASQAVDDRTRFLRSPFLDLSPKPELASRKLVLVGGETPRVSRLLAEVKDLLGSYDVEIDVHQTLADVDFDGITTSQSAPIAVLSLVDLDKPVFKDMTETGFSSLRRTFSQERTILWVTSGRRSEEPFSNMIVGFGRTAVHETPGLNLQHLDVADPQMDGFAHTIAETFLRLLMIPTTADKDPKTMWVVEPEIVVEADGRHRVARLIPLRDPNLRYNSGRRLITRDVDIEDNPVAISRDESGNFALERVRAEIFEPVKETADLGCSVLNLRVMYAVVPGIRTPLGHMFLAVGLEAITGSTYLLLLPSLASLVSIPATAALRLPESICPDWKTLSLLADQLTALFILKTVLPGQAVVVHNVTASLAEAISSQAMAKNVLTAFIVDEGADHGQSAKSCTILPRYNGPIVLDFTVQTRLPVRVRRLDATGAMFKHNMTYWVVGLSGDLGISLCDWMIGTGARHIVLTSRNPNIDKAWMESHFGDGVHITIIPCDITSYPALTAVHAQIRAEHPPIAGVFNGAMVLRDTFIRNMAFTQLEEVVQPKVTGSLNLDRIFSASEPPLDFFVLFSSTNFTIGNQGQANYAAANAFQCALAASRRGRGLAACAVNIGAIIGAGYIQRSTNYRRVLDLTVTRGNMMHLSEEDFHQLIAEAIEAGRPGHDGVAELSTGLMDVEHDTTSPPLWFSDPKFAHLTLRRNGNRILSAGKTEPSATANSPAAFKERLKSCRSPMDCEQMTSEAFAAQLRQELQITGTPDTELMELRSNEIGLDSLVSVDIRSWFLRMVGVSIPVLRIMSNNTMGSLVQLAVESLELDMAAQASTTSADGDEMVEQSEASSDITTPSESVSDHNSTSHSQLPKERAQVQVDWEAETCPPTIDADLDRQLRSIPGWTPSPSAEPRTLVLTGVSGLLGSHLLDYVLSSLPTVARVICIGVRRSPPPHADPRVKFYPGDLSAPRLGLSVSDTLSIFATADAVIHVAADTSHLKPYAALRATNVGSTAELARLCLARRVPLHYVSTVGVGFFSGGHELRPQRVSGGTPGPESEGYTTSKWVCERMLERMHADTGLPVWIHRPSAILRLGRDNEGDRARMDWLNGLLRYVWKLRAVPEVTYNKGALDLVYARSVCERIVKCVLDGLESRTELKGVRYVHEVGDIVIPLSRMHQILHLDLESDRTENIQRLKEGEDSNTADHATSKCEVLPMGEWAARARAQGLHPAVVELIEGMDGPDKPQFPSLIKS</sequence>
<dbReference type="Pfam" id="PF08659">
    <property type="entry name" value="KR"/>
    <property type="match status" value="1"/>
</dbReference>
<dbReference type="SUPFAM" id="SSF52151">
    <property type="entry name" value="FabD/lysophospholipase-like"/>
    <property type="match status" value="1"/>
</dbReference>
<dbReference type="PROSITE" id="PS00606">
    <property type="entry name" value="KS3_1"/>
    <property type="match status" value="1"/>
</dbReference>
<evidence type="ECO:0000313" key="12">
    <source>
        <dbReference type="EMBL" id="KAL1857502.1"/>
    </source>
</evidence>
<dbReference type="InterPro" id="IPR014030">
    <property type="entry name" value="Ketoacyl_synth_N"/>
</dbReference>
<dbReference type="InterPro" id="IPR020807">
    <property type="entry name" value="PKS_DH"/>
</dbReference>
<dbReference type="InterPro" id="IPR013120">
    <property type="entry name" value="FAR_NAD-bd"/>
</dbReference>
<dbReference type="Proteomes" id="UP001583177">
    <property type="component" value="Unassembled WGS sequence"/>
</dbReference>
<dbReference type="InterPro" id="IPR032821">
    <property type="entry name" value="PKS_assoc"/>
</dbReference>
<keyword evidence="2" id="KW-0597">Phosphoprotein</keyword>
<feature type="region of interest" description="C-terminal hotdog fold" evidence="7">
    <location>
        <begin position="1132"/>
        <end position="1319"/>
    </location>
</feature>
<dbReference type="Gene3D" id="3.40.47.10">
    <property type="match status" value="1"/>
</dbReference>
<dbReference type="PROSITE" id="PS50075">
    <property type="entry name" value="CARRIER"/>
    <property type="match status" value="1"/>
</dbReference>
<feature type="domain" description="Carrier" evidence="9">
    <location>
        <begin position="2397"/>
        <end position="2473"/>
    </location>
</feature>
<dbReference type="PROSITE" id="PS00012">
    <property type="entry name" value="PHOSPHOPANTETHEINE"/>
    <property type="match status" value="1"/>
</dbReference>
<dbReference type="Pfam" id="PF16197">
    <property type="entry name" value="KAsynt_C_assoc"/>
    <property type="match status" value="1"/>
</dbReference>
<dbReference type="EMBL" id="JAWRVE010000113">
    <property type="protein sequence ID" value="KAL1857502.1"/>
    <property type="molecule type" value="Genomic_DNA"/>
</dbReference>
<dbReference type="InterPro" id="IPR013217">
    <property type="entry name" value="Methyltransf_12"/>
</dbReference>
<dbReference type="Pfam" id="PF02801">
    <property type="entry name" value="Ketoacyl-synt_C"/>
    <property type="match status" value="1"/>
</dbReference>
<evidence type="ECO:0000256" key="3">
    <source>
        <dbReference type="ARBA" id="ARBA00022603"/>
    </source>
</evidence>
<dbReference type="InterPro" id="IPR016039">
    <property type="entry name" value="Thiolase-like"/>
</dbReference>
<keyword evidence="4" id="KW-0808">Transferase</keyword>
<feature type="domain" description="Ketosynthase family 3 (KS3)" evidence="10">
    <location>
        <begin position="6"/>
        <end position="450"/>
    </location>
</feature>
<comment type="caution">
    <text evidence="12">The sequence shown here is derived from an EMBL/GenBank/DDBJ whole genome shotgun (WGS) entry which is preliminary data.</text>
</comment>
<keyword evidence="6" id="KW-0511">Multifunctional enzyme</keyword>
<dbReference type="SMART" id="SM00825">
    <property type="entry name" value="PKS_KS"/>
    <property type="match status" value="1"/>
</dbReference>
<dbReference type="CDD" id="cd00833">
    <property type="entry name" value="PKS"/>
    <property type="match status" value="1"/>
</dbReference>
<reference evidence="12 13" key="1">
    <citation type="journal article" date="2024" name="IMA Fungus">
        <title>IMA Genome - F19 : A genome assembly and annotation guide to empower mycologists, including annotated draft genome sequences of Ceratocystis pirilliformis, Diaporthe australafricana, Fusarium ophioides, Paecilomyces lecythidis, and Sporothrix stenoceras.</title>
        <authorList>
            <person name="Aylward J."/>
            <person name="Wilson A.M."/>
            <person name="Visagie C.M."/>
            <person name="Spraker J."/>
            <person name="Barnes I."/>
            <person name="Buitendag C."/>
            <person name="Ceriani C."/>
            <person name="Del Mar Angel L."/>
            <person name="du Plessis D."/>
            <person name="Fuchs T."/>
            <person name="Gasser K."/>
            <person name="Kramer D."/>
            <person name="Li W."/>
            <person name="Munsamy K."/>
            <person name="Piso A."/>
            <person name="Price J.L."/>
            <person name="Sonnekus B."/>
            <person name="Thomas C."/>
            <person name="van der Nest A."/>
            <person name="van Dijk A."/>
            <person name="van Heerden A."/>
            <person name="van Vuuren N."/>
            <person name="Yilmaz N."/>
            <person name="Duong T.A."/>
            <person name="van der Merwe N.A."/>
            <person name="Wingfield M.J."/>
            <person name="Wingfield B.D."/>
        </authorList>
    </citation>
    <scope>NUCLEOTIDE SEQUENCE [LARGE SCALE GENOMIC DNA]</scope>
    <source>
        <strain evidence="12 13">CMW 18300</strain>
    </source>
</reference>
<dbReference type="Gene3D" id="3.40.366.10">
    <property type="entry name" value="Malonyl-Coenzyme A Acyl Carrier Protein, domain 2"/>
    <property type="match status" value="1"/>
</dbReference>
<dbReference type="Pfam" id="PF07993">
    <property type="entry name" value="NAD_binding_4"/>
    <property type="match status" value="1"/>
</dbReference>
<dbReference type="InterPro" id="IPR006162">
    <property type="entry name" value="Ppantetheine_attach_site"/>
</dbReference>
<dbReference type="InterPro" id="IPR050091">
    <property type="entry name" value="PKS_NRPS_Biosynth_Enz"/>
</dbReference>
<feature type="active site" description="Proton acceptor; for dehydratase activity" evidence="7">
    <location>
        <position position="1004"/>
    </location>
</feature>
<dbReference type="InterPro" id="IPR013968">
    <property type="entry name" value="PKS_KR"/>
</dbReference>
<dbReference type="Gene3D" id="3.40.50.720">
    <property type="entry name" value="NAD(P)-binding Rossmann-like Domain"/>
    <property type="match status" value="3"/>
</dbReference>
<evidence type="ECO:0000256" key="4">
    <source>
        <dbReference type="ARBA" id="ARBA00022679"/>
    </source>
</evidence>
<dbReference type="Pfam" id="PF00698">
    <property type="entry name" value="Acyl_transf_1"/>
    <property type="match status" value="1"/>
</dbReference>
<dbReference type="SUPFAM" id="SSF47336">
    <property type="entry name" value="ACP-like"/>
    <property type="match status" value="1"/>
</dbReference>
<dbReference type="InterPro" id="IPR049900">
    <property type="entry name" value="PKS_mFAS_DH"/>
</dbReference>
<feature type="compositionally biased region" description="Polar residues" evidence="8">
    <location>
        <begin position="2495"/>
        <end position="2518"/>
    </location>
</feature>
<dbReference type="InterPro" id="IPR016035">
    <property type="entry name" value="Acyl_Trfase/lysoPLipase"/>
</dbReference>
<evidence type="ECO:0000313" key="13">
    <source>
        <dbReference type="Proteomes" id="UP001583177"/>
    </source>
</evidence>
<name>A0ABR3WAZ8_9PEZI</name>
<dbReference type="InterPro" id="IPR036291">
    <property type="entry name" value="NAD(P)-bd_dom_sf"/>
</dbReference>
<proteinExistence type="predicted"/>
<gene>
    <name evidence="12" type="ORF">Daus18300_010367</name>
</gene>
<protein>
    <submittedName>
        <fullName evidence="12">Type I Iterative PKS</fullName>
    </submittedName>
</protein>
<evidence type="ECO:0000259" key="11">
    <source>
        <dbReference type="PROSITE" id="PS52019"/>
    </source>
</evidence>
<dbReference type="SMART" id="SM00826">
    <property type="entry name" value="PKS_DH"/>
    <property type="match status" value="1"/>
</dbReference>
<dbReference type="PANTHER" id="PTHR43775:SF20">
    <property type="entry name" value="HYBRID PKS-NRPS SYNTHETASE APDA"/>
    <property type="match status" value="1"/>
</dbReference>
<keyword evidence="13" id="KW-1185">Reference proteome</keyword>
<evidence type="ECO:0000256" key="6">
    <source>
        <dbReference type="ARBA" id="ARBA00023268"/>
    </source>
</evidence>
<dbReference type="InterPro" id="IPR020841">
    <property type="entry name" value="PKS_Beta-ketoAc_synthase_dom"/>
</dbReference>
<feature type="region of interest" description="N-terminal hotdog fold" evidence="7">
    <location>
        <begin position="966"/>
        <end position="1116"/>
    </location>
</feature>
<feature type="region of interest" description="Disordered" evidence="8">
    <location>
        <begin position="2481"/>
        <end position="2527"/>
    </location>
</feature>
<dbReference type="InterPro" id="IPR014043">
    <property type="entry name" value="Acyl_transferase_dom"/>
</dbReference>
<dbReference type="Pfam" id="PF00109">
    <property type="entry name" value="ketoacyl-synt"/>
    <property type="match status" value="1"/>
</dbReference>